<gene>
    <name evidence="10" type="ORF">BT63DRAFT_377993</name>
</gene>
<comment type="subcellular location">
    <subcellularLocation>
        <location evidence="2">Cytoplasm</location>
    </subcellularLocation>
    <subcellularLocation>
        <location evidence="1">Endosome membrane</location>
        <topology evidence="1">Peripheral membrane protein</topology>
    </subcellularLocation>
</comment>
<organism evidence="10 11">
    <name type="scientific">Microthyrium microscopicum</name>
    <dbReference type="NCBI Taxonomy" id="703497"/>
    <lineage>
        <taxon>Eukaryota</taxon>
        <taxon>Fungi</taxon>
        <taxon>Dikarya</taxon>
        <taxon>Ascomycota</taxon>
        <taxon>Pezizomycotina</taxon>
        <taxon>Dothideomycetes</taxon>
        <taxon>Dothideomycetes incertae sedis</taxon>
        <taxon>Microthyriales</taxon>
        <taxon>Microthyriaceae</taxon>
        <taxon>Microthyrium</taxon>
    </lineage>
</organism>
<dbReference type="Gene3D" id="1.10.10.10">
    <property type="entry name" value="Winged helix-like DNA-binding domain superfamily/Winged helix DNA-binding domain"/>
    <property type="match status" value="2"/>
</dbReference>
<keyword evidence="5" id="KW-0963">Cytoplasm</keyword>
<keyword evidence="6" id="KW-0967">Endosome</keyword>
<evidence type="ECO:0000256" key="4">
    <source>
        <dbReference type="ARBA" id="ARBA00022448"/>
    </source>
</evidence>
<dbReference type="FunFam" id="1.10.10.10:FF:000397">
    <property type="entry name" value="Vacuolar-sorting protein SNF8"/>
    <property type="match status" value="1"/>
</dbReference>
<evidence type="ECO:0000256" key="5">
    <source>
        <dbReference type="ARBA" id="ARBA00022490"/>
    </source>
</evidence>
<dbReference type="GO" id="GO:0000814">
    <property type="term" value="C:ESCRT II complex"/>
    <property type="evidence" value="ECO:0007669"/>
    <property type="project" value="UniProtKB-UniRule"/>
</dbReference>
<dbReference type="AlphaFoldDB" id="A0A6A6TZ88"/>
<evidence type="ECO:0000256" key="9">
    <source>
        <dbReference type="PIRNR" id="PIRNR017215"/>
    </source>
</evidence>
<evidence type="ECO:0000313" key="10">
    <source>
        <dbReference type="EMBL" id="KAF2665399.1"/>
    </source>
</evidence>
<keyword evidence="4 9" id="KW-0813">Transport</keyword>
<protein>
    <recommendedName>
        <fullName evidence="9">Vacuolar-sorting protein SNF8</fullName>
    </recommendedName>
</protein>
<dbReference type="PIRSF" id="PIRSF017215">
    <property type="entry name" value="ESCRT2_Vps22"/>
    <property type="match status" value="1"/>
</dbReference>
<evidence type="ECO:0000256" key="2">
    <source>
        <dbReference type="ARBA" id="ARBA00004496"/>
    </source>
</evidence>
<evidence type="ECO:0000256" key="1">
    <source>
        <dbReference type="ARBA" id="ARBA00004481"/>
    </source>
</evidence>
<sequence length="257" mass="28323">MAGRRAPGLSGLPASALSAAYTNHGTNLRENHLNSLKTQLSVFQQLLHQFSITHGKEIRKNPQFRAEFARMCNAIGVDPLASSHRKEGSSKTSGGSVWAQMLGESVNDFYFGLAVRIVQVCRSTRAENGGMIPVEEVRTRVQKGRGELGGEIEVSEDDIKRAVESLEPLGSGFTILMLGSVPMIRSVPRELNIDQSTVLEAIQVLGYVTISMLRINLNWEKARALAVMDDLVAESLVWVDTQGDEKEYWTPTIIRDV</sequence>
<accession>A0A6A6TZ88</accession>
<dbReference type="InterPro" id="IPR036390">
    <property type="entry name" value="WH_DNA-bd_sf"/>
</dbReference>
<evidence type="ECO:0000256" key="8">
    <source>
        <dbReference type="ARBA" id="ARBA00023136"/>
    </source>
</evidence>
<comment type="similarity">
    <text evidence="3 9">Belongs to the SNF8 family.</text>
</comment>
<evidence type="ECO:0000256" key="6">
    <source>
        <dbReference type="ARBA" id="ARBA00022753"/>
    </source>
</evidence>
<keyword evidence="11" id="KW-1185">Reference proteome</keyword>
<dbReference type="Pfam" id="PF04157">
    <property type="entry name" value="EAP30"/>
    <property type="match status" value="1"/>
</dbReference>
<dbReference type="GO" id="GO:0043328">
    <property type="term" value="P:protein transport to vacuole involved in ubiquitin-dependent protein catabolic process via the multivesicular body sorting pathway"/>
    <property type="evidence" value="ECO:0007669"/>
    <property type="project" value="TreeGrafter"/>
</dbReference>
<dbReference type="PANTHER" id="PTHR12806:SF0">
    <property type="entry name" value="VACUOLAR-SORTING PROTEIN SNF8"/>
    <property type="match status" value="1"/>
</dbReference>
<comment type="function">
    <text evidence="9">Component of the endosomal sorting complex required for transport II (ESCRT-II), which is required for multivesicular body (MVB) formation and sorting of endosomal cargo proteins into MVBs.</text>
</comment>
<keyword evidence="8" id="KW-0472">Membrane</keyword>
<reference evidence="10" key="1">
    <citation type="journal article" date="2020" name="Stud. Mycol.">
        <title>101 Dothideomycetes genomes: a test case for predicting lifestyles and emergence of pathogens.</title>
        <authorList>
            <person name="Haridas S."/>
            <person name="Albert R."/>
            <person name="Binder M."/>
            <person name="Bloem J."/>
            <person name="Labutti K."/>
            <person name="Salamov A."/>
            <person name="Andreopoulos B."/>
            <person name="Baker S."/>
            <person name="Barry K."/>
            <person name="Bills G."/>
            <person name="Bluhm B."/>
            <person name="Cannon C."/>
            <person name="Castanera R."/>
            <person name="Culley D."/>
            <person name="Daum C."/>
            <person name="Ezra D."/>
            <person name="Gonzalez J."/>
            <person name="Henrissat B."/>
            <person name="Kuo A."/>
            <person name="Liang C."/>
            <person name="Lipzen A."/>
            <person name="Lutzoni F."/>
            <person name="Magnuson J."/>
            <person name="Mondo S."/>
            <person name="Nolan M."/>
            <person name="Ohm R."/>
            <person name="Pangilinan J."/>
            <person name="Park H.-J."/>
            <person name="Ramirez L."/>
            <person name="Alfaro M."/>
            <person name="Sun H."/>
            <person name="Tritt A."/>
            <person name="Yoshinaga Y."/>
            <person name="Zwiers L.-H."/>
            <person name="Turgeon B."/>
            <person name="Goodwin S."/>
            <person name="Spatafora J."/>
            <person name="Crous P."/>
            <person name="Grigoriev I."/>
        </authorList>
    </citation>
    <scope>NUCLEOTIDE SEQUENCE</scope>
    <source>
        <strain evidence="10">CBS 115976</strain>
    </source>
</reference>
<proteinExistence type="inferred from homology"/>
<comment type="subunit">
    <text evidence="9">Component of the endosomal sorting complex required for transport II (ESCRT-II).</text>
</comment>
<keyword evidence="7 9" id="KW-0653">Protein transport</keyword>
<dbReference type="OrthoDB" id="283883at2759"/>
<dbReference type="InterPro" id="IPR036388">
    <property type="entry name" value="WH-like_DNA-bd_sf"/>
</dbReference>
<evidence type="ECO:0000313" key="11">
    <source>
        <dbReference type="Proteomes" id="UP000799302"/>
    </source>
</evidence>
<dbReference type="PANTHER" id="PTHR12806">
    <property type="entry name" value="EAP30 SUBUNIT OF ELL COMPLEX"/>
    <property type="match status" value="1"/>
</dbReference>
<dbReference type="Gene3D" id="6.10.140.180">
    <property type="match status" value="1"/>
</dbReference>
<dbReference type="SUPFAM" id="SSF46785">
    <property type="entry name" value="Winged helix' DNA-binding domain"/>
    <property type="match status" value="2"/>
</dbReference>
<evidence type="ECO:0000256" key="3">
    <source>
        <dbReference type="ARBA" id="ARBA00009834"/>
    </source>
</evidence>
<dbReference type="InterPro" id="IPR040608">
    <property type="entry name" value="Snf8/Vps36"/>
</dbReference>
<dbReference type="FunFam" id="1.10.10.10:FF:000085">
    <property type="entry name" value="Vacuolar-sorting protein SNF8"/>
    <property type="match status" value="1"/>
</dbReference>
<dbReference type="InterPro" id="IPR016689">
    <property type="entry name" value="ESCRT-2_cplx_Snf8"/>
</dbReference>
<name>A0A6A6TZ88_9PEZI</name>
<evidence type="ECO:0000256" key="7">
    <source>
        <dbReference type="ARBA" id="ARBA00022927"/>
    </source>
</evidence>
<dbReference type="EMBL" id="MU004240">
    <property type="protein sequence ID" value="KAF2665399.1"/>
    <property type="molecule type" value="Genomic_DNA"/>
</dbReference>
<dbReference type="Proteomes" id="UP000799302">
    <property type="component" value="Unassembled WGS sequence"/>
</dbReference>